<proteinExistence type="predicted"/>
<gene>
    <name evidence="1" type="ORF">ACIBG2_19865</name>
</gene>
<name>A0ABW7YVM8_9ACTN</name>
<dbReference type="InterPro" id="IPR049803">
    <property type="entry name" value="RiPP_thiocil-like"/>
</dbReference>
<dbReference type="RefSeq" id="WP_397083099.1">
    <property type="nucleotide sequence ID" value="NZ_JBITGY010000005.1"/>
</dbReference>
<dbReference type="Proteomes" id="UP001612741">
    <property type="component" value="Unassembled WGS sequence"/>
</dbReference>
<comment type="caution">
    <text evidence="1">The sequence shown here is derived from an EMBL/GenBank/DDBJ whole genome shotgun (WGS) entry which is preliminary data.</text>
</comment>
<protein>
    <submittedName>
        <fullName evidence="1">Thiocillin family RiPP</fullName>
    </submittedName>
</protein>
<dbReference type="NCBIfam" id="NF033482">
    <property type="entry name" value="RiPP_thiocil"/>
    <property type="match status" value="1"/>
</dbReference>
<accession>A0ABW7YVM8</accession>
<keyword evidence="2" id="KW-1185">Reference proteome</keyword>
<sequence>MTTTFELYALDGELAIEELPHGNALGCWFSAATASTASCPGSSAATVSTSSTFG</sequence>
<evidence type="ECO:0000313" key="1">
    <source>
        <dbReference type="EMBL" id="MFI6499655.1"/>
    </source>
</evidence>
<evidence type="ECO:0000313" key="2">
    <source>
        <dbReference type="Proteomes" id="UP001612741"/>
    </source>
</evidence>
<reference evidence="1 2" key="1">
    <citation type="submission" date="2024-10" db="EMBL/GenBank/DDBJ databases">
        <title>The Natural Products Discovery Center: Release of the First 8490 Sequenced Strains for Exploring Actinobacteria Biosynthetic Diversity.</title>
        <authorList>
            <person name="Kalkreuter E."/>
            <person name="Kautsar S.A."/>
            <person name="Yang D."/>
            <person name="Bader C.D."/>
            <person name="Teijaro C.N."/>
            <person name="Fluegel L."/>
            <person name="Davis C.M."/>
            <person name="Simpson J.R."/>
            <person name="Lauterbach L."/>
            <person name="Steele A.D."/>
            <person name="Gui C."/>
            <person name="Meng S."/>
            <person name="Li G."/>
            <person name="Viehrig K."/>
            <person name="Ye F."/>
            <person name="Su P."/>
            <person name="Kiefer A.F."/>
            <person name="Nichols A."/>
            <person name="Cepeda A.J."/>
            <person name="Yan W."/>
            <person name="Fan B."/>
            <person name="Jiang Y."/>
            <person name="Adhikari A."/>
            <person name="Zheng C.-J."/>
            <person name="Schuster L."/>
            <person name="Cowan T.M."/>
            <person name="Smanski M.J."/>
            <person name="Chevrette M.G."/>
            <person name="De Carvalho L.P.S."/>
            <person name="Shen B."/>
        </authorList>
    </citation>
    <scope>NUCLEOTIDE SEQUENCE [LARGE SCALE GENOMIC DNA]</scope>
    <source>
        <strain evidence="1 2">NPDC050545</strain>
    </source>
</reference>
<organism evidence="1 2">
    <name type="scientific">Nonomuraea typhae</name>
    <dbReference type="NCBI Taxonomy" id="2603600"/>
    <lineage>
        <taxon>Bacteria</taxon>
        <taxon>Bacillati</taxon>
        <taxon>Actinomycetota</taxon>
        <taxon>Actinomycetes</taxon>
        <taxon>Streptosporangiales</taxon>
        <taxon>Streptosporangiaceae</taxon>
        <taxon>Nonomuraea</taxon>
    </lineage>
</organism>
<dbReference type="EMBL" id="JBITGY010000005">
    <property type="protein sequence ID" value="MFI6499655.1"/>
    <property type="molecule type" value="Genomic_DNA"/>
</dbReference>